<dbReference type="Proteomes" id="UP001500954">
    <property type="component" value="Unassembled WGS sequence"/>
</dbReference>
<proteinExistence type="predicted"/>
<accession>A0ABP6X2K4</accession>
<keyword evidence="3" id="KW-1185">Reference proteome</keyword>
<dbReference type="RefSeq" id="WP_345004565.1">
    <property type="nucleotide sequence ID" value="NZ_BAABCY010000024.1"/>
</dbReference>
<sequence length="130" mass="15231">MGGLNKIHVKLNEHKIPETILKQRFAEMVNQNYECAGIYDNNDKLIGVTGLWFSTRHYSGKSVETDHVYIDEAYQNQGLGKLFFNWIHNYAKQKGCEAIELNTYVNNYASHKFYYNQGFKILGYHFLKKL</sequence>
<dbReference type="PROSITE" id="PS51186">
    <property type="entry name" value="GNAT"/>
    <property type="match status" value="1"/>
</dbReference>
<dbReference type="SUPFAM" id="SSF55729">
    <property type="entry name" value="Acyl-CoA N-acyltransferases (Nat)"/>
    <property type="match status" value="1"/>
</dbReference>
<dbReference type="EMBL" id="BAABCY010000024">
    <property type="protein sequence ID" value="GAA3559810.1"/>
    <property type="molecule type" value="Genomic_DNA"/>
</dbReference>
<organism evidence="2 3">
    <name type="scientific">Snuella lapsa</name>
    <dbReference type="NCBI Taxonomy" id="870481"/>
    <lineage>
        <taxon>Bacteria</taxon>
        <taxon>Pseudomonadati</taxon>
        <taxon>Bacteroidota</taxon>
        <taxon>Flavobacteriia</taxon>
        <taxon>Flavobacteriales</taxon>
        <taxon>Flavobacteriaceae</taxon>
        <taxon>Snuella</taxon>
    </lineage>
</organism>
<dbReference type="Gene3D" id="3.40.630.30">
    <property type="match status" value="1"/>
</dbReference>
<name>A0ABP6X2K4_9FLAO</name>
<evidence type="ECO:0000259" key="1">
    <source>
        <dbReference type="PROSITE" id="PS51186"/>
    </source>
</evidence>
<evidence type="ECO:0000313" key="2">
    <source>
        <dbReference type="EMBL" id="GAA3559810.1"/>
    </source>
</evidence>
<dbReference type="InterPro" id="IPR016181">
    <property type="entry name" value="Acyl_CoA_acyltransferase"/>
</dbReference>
<comment type="caution">
    <text evidence="2">The sequence shown here is derived from an EMBL/GenBank/DDBJ whole genome shotgun (WGS) entry which is preliminary data.</text>
</comment>
<dbReference type="CDD" id="cd04301">
    <property type="entry name" value="NAT_SF"/>
    <property type="match status" value="1"/>
</dbReference>
<dbReference type="InterPro" id="IPR000182">
    <property type="entry name" value="GNAT_dom"/>
</dbReference>
<feature type="domain" description="N-acetyltransferase" evidence="1">
    <location>
        <begin position="1"/>
        <end position="130"/>
    </location>
</feature>
<evidence type="ECO:0000313" key="3">
    <source>
        <dbReference type="Proteomes" id="UP001500954"/>
    </source>
</evidence>
<gene>
    <name evidence="2" type="ORF">GCM10022395_08330</name>
</gene>
<dbReference type="Pfam" id="PF00583">
    <property type="entry name" value="Acetyltransf_1"/>
    <property type="match status" value="1"/>
</dbReference>
<protein>
    <recommendedName>
        <fullName evidence="1">N-acetyltransferase domain-containing protein</fullName>
    </recommendedName>
</protein>
<reference evidence="3" key="1">
    <citation type="journal article" date="2019" name="Int. J. Syst. Evol. Microbiol.">
        <title>The Global Catalogue of Microorganisms (GCM) 10K type strain sequencing project: providing services to taxonomists for standard genome sequencing and annotation.</title>
        <authorList>
            <consortium name="The Broad Institute Genomics Platform"/>
            <consortium name="The Broad Institute Genome Sequencing Center for Infectious Disease"/>
            <person name="Wu L."/>
            <person name="Ma J."/>
        </authorList>
    </citation>
    <scope>NUCLEOTIDE SEQUENCE [LARGE SCALE GENOMIC DNA]</scope>
    <source>
        <strain evidence="3">JCM 17111</strain>
    </source>
</reference>